<feature type="region of interest" description="Disordered" evidence="1">
    <location>
        <begin position="1"/>
        <end position="58"/>
    </location>
</feature>
<feature type="compositionally biased region" description="Basic and acidic residues" evidence="1">
    <location>
        <begin position="114"/>
        <end position="128"/>
    </location>
</feature>
<name>A0ABQ9UAY6_SAGOE</name>
<feature type="region of interest" description="Disordered" evidence="1">
    <location>
        <begin position="114"/>
        <end position="136"/>
    </location>
</feature>
<dbReference type="Proteomes" id="UP001266305">
    <property type="component" value="Unassembled WGS sequence"/>
</dbReference>
<evidence type="ECO:0000256" key="1">
    <source>
        <dbReference type="SAM" id="MobiDB-lite"/>
    </source>
</evidence>
<sequence>MKKTQDTRKRALPRERPQGIHSVRAKQDSAGPGGRLRGPHRPRLSPGPNPGPTAGQVPRACRRRDLCSLITCGAEPQGGRTPPGCHASLGELQKLTLCKREKRHWCPLPSRQEREAELTQSGREEPRRIRGRGRPASYARRQRLRCLVLQNPSRPRPLLRSVGTQPVVVQGGTFPERRILEKVRLKVR</sequence>
<comment type="caution">
    <text evidence="2">The sequence shown here is derived from an EMBL/GenBank/DDBJ whole genome shotgun (WGS) entry which is preliminary data.</text>
</comment>
<keyword evidence="3" id="KW-1185">Reference proteome</keyword>
<dbReference type="EMBL" id="JASSZA010000014">
    <property type="protein sequence ID" value="KAK2094249.1"/>
    <property type="molecule type" value="Genomic_DNA"/>
</dbReference>
<proteinExistence type="predicted"/>
<protein>
    <submittedName>
        <fullName evidence="2">Uncharacterized protein</fullName>
    </submittedName>
</protein>
<evidence type="ECO:0000313" key="3">
    <source>
        <dbReference type="Proteomes" id="UP001266305"/>
    </source>
</evidence>
<accession>A0ABQ9UAY6</accession>
<evidence type="ECO:0000313" key="2">
    <source>
        <dbReference type="EMBL" id="KAK2094249.1"/>
    </source>
</evidence>
<feature type="compositionally biased region" description="Basic and acidic residues" evidence="1">
    <location>
        <begin position="1"/>
        <end position="18"/>
    </location>
</feature>
<reference evidence="2 3" key="1">
    <citation type="submission" date="2023-05" db="EMBL/GenBank/DDBJ databases">
        <title>B98-5 Cell Line De Novo Hybrid Assembly: An Optical Mapping Approach.</title>
        <authorList>
            <person name="Kananen K."/>
            <person name="Auerbach J.A."/>
            <person name="Kautto E."/>
            <person name="Blachly J.S."/>
        </authorList>
    </citation>
    <scope>NUCLEOTIDE SEQUENCE [LARGE SCALE GENOMIC DNA]</scope>
    <source>
        <strain evidence="2">B95-8</strain>
        <tissue evidence="2">Cell line</tissue>
    </source>
</reference>
<gene>
    <name evidence="2" type="ORF">P7K49_027987</name>
</gene>
<organism evidence="2 3">
    <name type="scientific">Saguinus oedipus</name>
    <name type="common">Cotton-top tamarin</name>
    <name type="synonym">Oedipomidas oedipus</name>
    <dbReference type="NCBI Taxonomy" id="9490"/>
    <lineage>
        <taxon>Eukaryota</taxon>
        <taxon>Metazoa</taxon>
        <taxon>Chordata</taxon>
        <taxon>Craniata</taxon>
        <taxon>Vertebrata</taxon>
        <taxon>Euteleostomi</taxon>
        <taxon>Mammalia</taxon>
        <taxon>Eutheria</taxon>
        <taxon>Euarchontoglires</taxon>
        <taxon>Primates</taxon>
        <taxon>Haplorrhini</taxon>
        <taxon>Platyrrhini</taxon>
        <taxon>Cebidae</taxon>
        <taxon>Callitrichinae</taxon>
        <taxon>Saguinus</taxon>
    </lineage>
</organism>